<evidence type="ECO:0000259" key="11">
    <source>
        <dbReference type="SMART" id="SM00984"/>
    </source>
</evidence>
<feature type="region of interest" description="Disordered" evidence="10">
    <location>
        <begin position="1"/>
        <end position="57"/>
    </location>
</feature>
<feature type="binding site" evidence="8">
    <location>
        <begin position="264"/>
        <end position="267"/>
    </location>
    <ligand>
        <name>substrate</name>
    </ligand>
</feature>
<dbReference type="AlphaFoldDB" id="A0AA38R2M4"/>
<dbReference type="Gene3D" id="3.40.50.720">
    <property type="entry name" value="NAD(P)-binding Rossmann-like Domain"/>
    <property type="match status" value="2"/>
</dbReference>
<dbReference type="InterPro" id="IPR036291">
    <property type="entry name" value="NAD(P)-bd_dom_sf"/>
</dbReference>
<proteinExistence type="inferred from homology"/>
<dbReference type="PANTHER" id="PTHR11374">
    <property type="entry name" value="UDP-GLUCOSE DEHYDROGENASE/UDP-MANNAC DEHYDROGENASE"/>
    <property type="match status" value="1"/>
</dbReference>
<dbReference type="FunFam" id="1.20.5.100:FF:000001">
    <property type="entry name" value="UDP-glucose 6-dehydrogenase"/>
    <property type="match status" value="1"/>
</dbReference>
<dbReference type="InterPro" id="IPR014026">
    <property type="entry name" value="UDP-Glc/GDP-Man_DH_dimer"/>
</dbReference>
<feature type="binding site" evidence="9">
    <location>
        <position position="267"/>
    </location>
    <ligand>
        <name>NAD(+)</name>
        <dbReference type="ChEBI" id="CHEBI:57540"/>
    </ligand>
</feature>
<dbReference type="Proteomes" id="UP001174694">
    <property type="component" value="Unassembled WGS sequence"/>
</dbReference>
<feature type="binding site" evidence="8">
    <location>
        <position position="375"/>
    </location>
    <ligand>
        <name>substrate</name>
    </ligand>
</feature>
<feature type="domain" description="UDP-glucose/GDP-mannose dehydrogenase C-terminal" evidence="11">
    <location>
        <begin position="434"/>
        <end position="536"/>
    </location>
</feature>
<feature type="binding site" evidence="9">
    <location>
        <position position="122"/>
    </location>
    <ligand>
        <name>NAD(+)</name>
        <dbReference type="ChEBI" id="CHEBI:57540"/>
    </ligand>
</feature>
<comment type="caution">
    <text evidence="12">The sequence shown here is derived from an EMBL/GenBank/DDBJ whole genome shotgun (WGS) entry which is preliminary data.</text>
</comment>
<dbReference type="SUPFAM" id="SSF51735">
    <property type="entry name" value="NAD(P)-binding Rossmann-fold domains"/>
    <property type="match status" value="1"/>
</dbReference>
<evidence type="ECO:0000256" key="5">
    <source>
        <dbReference type="ARBA" id="ARBA00023027"/>
    </source>
</evidence>
<gene>
    <name evidence="12" type="ORF">NKR23_g11752</name>
</gene>
<feature type="compositionally biased region" description="Polar residues" evidence="10">
    <location>
        <begin position="19"/>
        <end position="51"/>
    </location>
</feature>
<evidence type="ECO:0000256" key="8">
    <source>
        <dbReference type="PIRSR" id="PIRSR500134-2"/>
    </source>
</evidence>
<comment type="catalytic activity">
    <reaction evidence="6">
        <text>UDP-alpha-D-glucose + 2 NAD(+) + H2O = UDP-alpha-D-glucuronate + 2 NADH + 3 H(+)</text>
        <dbReference type="Rhea" id="RHEA:23596"/>
        <dbReference type="ChEBI" id="CHEBI:15377"/>
        <dbReference type="ChEBI" id="CHEBI:15378"/>
        <dbReference type="ChEBI" id="CHEBI:57540"/>
        <dbReference type="ChEBI" id="CHEBI:57945"/>
        <dbReference type="ChEBI" id="CHEBI:58052"/>
        <dbReference type="ChEBI" id="CHEBI:58885"/>
        <dbReference type="EC" id="1.1.1.22"/>
    </reaction>
</comment>
<dbReference type="FunFam" id="3.40.50.720:FF:000032">
    <property type="entry name" value="UDP-glucose 6-dehydrogenase"/>
    <property type="match status" value="1"/>
</dbReference>
<comment type="pathway">
    <text evidence="1">Nucleotide-sugar biosynthesis; UDP-alpha-D-glucuronate biosynthesis; UDP-alpha-D-glucuronate from UDP-alpha-D-glucose: step 1/1.</text>
</comment>
<feature type="binding site" evidence="9">
    <location>
        <position position="194"/>
    </location>
    <ligand>
        <name>NAD(+)</name>
        <dbReference type="ChEBI" id="CHEBI:57540"/>
    </ligand>
</feature>
<feature type="binding site" evidence="9">
    <location>
        <position position="117"/>
    </location>
    <ligand>
        <name>NAD(+)</name>
        <dbReference type="ChEBI" id="CHEBI:57540"/>
    </ligand>
</feature>
<dbReference type="InterPro" id="IPR008927">
    <property type="entry name" value="6-PGluconate_DH-like_C_sf"/>
</dbReference>
<dbReference type="Pfam" id="PF00984">
    <property type="entry name" value="UDPG_MGDP_dh"/>
    <property type="match status" value="1"/>
</dbReference>
<dbReference type="InterPro" id="IPR014027">
    <property type="entry name" value="UDP-Glc/GDP-Man_DH_C"/>
</dbReference>
<dbReference type="PIRSF" id="PIRSF000124">
    <property type="entry name" value="UDPglc_GDPman_dh"/>
    <property type="match status" value="1"/>
</dbReference>
<protein>
    <recommendedName>
        <fullName evidence="3">UDP-glucose 6-dehydrogenase</fullName>
        <ecNumber evidence="3">1.1.1.22</ecNumber>
    </recommendedName>
</protein>
<dbReference type="InterPro" id="IPR028357">
    <property type="entry name" value="UDPglc_DH_bac"/>
</dbReference>
<feature type="binding site" evidence="8">
    <location>
        <position position="441"/>
    </location>
    <ligand>
        <name>substrate</name>
    </ligand>
</feature>
<dbReference type="Pfam" id="PF03721">
    <property type="entry name" value="UDPG_MGDP_dh_N"/>
    <property type="match status" value="2"/>
</dbReference>
<evidence type="ECO:0000256" key="10">
    <source>
        <dbReference type="SAM" id="MobiDB-lite"/>
    </source>
</evidence>
<dbReference type="GO" id="GO:0003979">
    <property type="term" value="F:UDP-glucose 6-dehydrogenase activity"/>
    <property type="evidence" value="ECO:0007669"/>
    <property type="project" value="UniProtKB-EC"/>
</dbReference>
<dbReference type="GO" id="GO:0051287">
    <property type="term" value="F:NAD binding"/>
    <property type="evidence" value="ECO:0007669"/>
    <property type="project" value="InterPro"/>
</dbReference>
<reference evidence="12" key="1">
    <citation type="submission" date="2022-07" db="EMBL/GenBank/DDBJ databases">
        <title>Fungi with potential for degradation of polypropylene.</title>
        <authorList>
            <person name="Gostincar C."/>
        </authorList>
    </citation>
    <scope>NUCLEOTIDE SEQUENCE</scope>
    <source>
        <strain evidence="12">EXF-13308</strain>
    </source>
</reference>
<organism evidence="12 13">
    <name type="scientific">Pleurostoma richardsiae</name>
    <dbReference type="NCBI Taxonomy" id="41990"/>
    <lineage>
        <taxon>Eukaryota</taxon>
        <taxon>Fungi</taxon>
        <taxon>Dikarya</taxon>
        <taxon>Ascomycota</taxon>
        <taxon>Pezizomycotina</taxon>
        <taxon>Sordariomycetes</taxon>
        <taxon>Sordariomycetidae</taxon>
        <taxon>Calosphaeriales</taxon>
        <taxon>Pleurostomataceae</taxon>
        <taxon>Pleurostoma</taxon>
    </lineage>
</organism>
<dbReference type="InterPro" id="IPR017476">
    <property type="entry name" value="UDP-Glc/GDP-Man"/>
</dbReference>
<dbReference type="Gene3D" id="1.20.5.100">
    <property type="entry name" value="Cytochrome c1, transmembrane anchor, C-terminal"/>
    <property type="match status" value="1"/>
</dbReference>
<dbReference type="GO" id="GO:0000271">
    <property type="term" value="P:polysaccharide biosynthetic process"/>
    <property type="evidence" value="ECO:0007669"/>
    <property type="project" value="InterPro"/>
</dbReference>
<dbReference type="Pfam" id="PF03720">
    <property type="entry name" value="UDPG_MGDP_dh_C"/>
    <property type="match status" value="1"/>
</dbReference>
<dbReference type="EC" id="1.1.1.22" evidence="3"/>
<evidence type="ECO:0000313" key="13">
    <source>
        <dbReference type="Proteomes" id="UP001174694"/>
    </source>
</evidence>
<feature type="binding site" evidence="9">
    <location>
        <position position="448"/>
    </location>
    <ligand>
        <name>NAD(+)</name>
        <dbReference type="ChEBI" id="CHEBI:57540"/>
    </ligand>
</feature>
<comment type="similarity">
    <text evidence="2">Belongs to the UDP-glucose/GDP-mannose dehydrogenase family.</text>
</comment>
<evidence type="ECO:0000256" key="1">
    <source>
        <dbReference type="ARBA" id="ARBA00004701"/>
    </source>
</evidence>
<dbReference type="SUPFAM" id="SSF52413">
    <property type="entry name" value="UDP-glucose/GDP-mannose dehydrogenase C-terminal domain"/>
    <property type="match status" value="1"/>
</dbReference>
<feature type="binding site" evidence="9">
    <location>
        <position position="234"/>
    </location>
    <ligand>
        <name>NAD(+)</name>
        <dbReference type="ChEBI" id="CHEBI:57540"/>
    </ligand>
</feature>
<feature type="active site" description="Nucleophile" evidence="7">
    <location>
        <position position="378"/>
    </location>
</feature>
<dbReference type="GO" id="GO:0005634">
    <property type="term" value="C:nucleus"/>
    <property type="evidence" value="ECO:0007669"/>
    <property type="project" value="TreeGrafter"/>
</dbReference>
<dbReference type="PIRSF" id="PIRSF500134">
    <property type="entry name" value="UDPglc_DH_bac"/>
    <property type="match status" value="1"/>
</dbReference>
<evidence type="ECO:0000256" key="6">
    <source>
        <dbReference type="ARBA" id="ARBA00047473"/>
    </source>
</evidence>
<keyword evidence="5 9" id="KW-0520">NAD</keyword>
<dbReference type="SMART" id="SM00984">
    <property type="entry name" value="UDPG_MGDP_dh_C"/>
    <property type="match status" value="1"/>
</dbReference>
<feature type="binding site" evidence="9">
    <location>
        <position position="381"/>
    </location>
    <ligand>
        <name>NAD(+)</name>
        <dbReference type="ChEBI" id="CHEBI:57540"/>
    </ligand>
</feature>
<sequence>MASMVSFAESPPLLRDTSSESLLTAKSQTSSTWGKAMSNEATTDTAPTSAGPSPEDSPMLKAAVLEHSERIVPSDDLDIDALPKVRNICFVGAGFVGGPTAALIAFHNPDIAVNVVDLNVDRIAAWNSAHLPIHELGLPKIVRIARDGTKEVSMFSPNASEPVVVPFRRPNLFFSTDVNPSIAAADIVFICVNTPTKMYGLGAGATADLGTLELATRSVAQHAKTGAIVVEKSTVPCGTARMISDILLQMRPETHFEVLSNPEFLAEGSAVENLMYPDRILIGSANTAAGLRAANALKNVYGAWVNAARILTVNTFSSELTKLIANAMLAQRISSINAVSALCEELGADVQEVSRALGADSRLGAKFLQSGVGFGGSCFEKDILNLAWLAKSLYLNEVAHYWTGILSINQYQRERFTRTVTRKLNNTLRGKKIAIFGFAFKDGTNDTRNSVAVHVIADMAAELPQEIAVYDPGCAVGEVEEEIRRVLKDDSHMSRVVVHSGWRETVDGASAVCILTPWDQFRGLQAGTSKVKPLSRDNLHTTLSGSIGEGALSEMDIITLEKIRVSLDEVASEDPLERLLPQPICSEDCEDCAARFLEKNSEDAVDWNAVSQMMKQPSWVFDGRNIVDAAHLREMGFRVHSIGKGVDY</sequence>
<keyword evidence="4" id="KW-0560">Oxidoreductase</keyword>
<evidence type="ECO:0000256" key="9">
    <source>
        <dbReference type="PIRSR" id="PIRSR500134-3"/>
    </source>
</evidence>
<evidence type="ECO:0000256" key="2">
    <source>
        <dbReference type="ARBA" id="ARBA00006601"/>
    </source>
</evidence>
<evidence type="ECO:0000256" key="3">
    <source>
        <dbReference type="ARBA" id="ARBA00012954"/>
    </source>
</evidence>
<evidence type="ECO:0000256" key="4">
    <source>
        <dbReference type="ARBA" id="ARBA00023002"/>
    </source>
</evidence>
<dbReference type="InterPro" id="IPR028356">
    <property type="entry name" value="UDPglc_DH_euk"/>
</dbReference>
<evidence type="ECO:0000313" key="12">
    <source>
        <dbReference type="EMBL" id="KAJ9131367.1"/>
    </source>
</evidence>
<keyword evidence="13" id="KW-1185">Reference proteome</keyword>
<accession>A0AA38R2M4</accession>
<evidence type="ECO:0000256" key="7">
    <source>
        <dbReference type="PIRSR" id="PIRSR500134-1"/>
    </source>
</evidence>
<dbReference type="EMBL" id="JANBVO010000068">
    <property type="protein sequence ID" value="KAJ9131367.1"/>
    <property type="molecule type" value="Genomic_DNA"/>
</dbReference>
<dbReference type="InterPro" id="IPR001732">
    <property type="entry name" value="UDP-Glc/GDP-Man_DH_N"/>
</dbReference>
<feature type="binding site" evidence="8">
    <location>
        <begin position="367"/>
        <end position="371"/>
    </location>
    <ligand>
        <name>substrate</name>
    </ligand>
</feature>
<dbReference type="InterPro" id="IPR036220">
    <property type="entry name" value="UDP-Glc/GDP-Man_DH_C_sf"/>
</dbReference>
<dbReference type="NCBIfam" id="TIGR03026">
    <property type="entry name" value="NDP-sugDHase"/>
    <property type="match status" value="1"/>
</dbReference>
<dbReference type="SUPFAM" id="SSF48179">
    <property type="entry name" value="6-phosphogluconate dehydrogenase C-terminal domain-like"/>
    <property type="match status" value="1"/>
</dbReference>
<dbReference type="GO" id="GO:0006024">
    <property type="term" value="P:glycosaminoglycan biosynthetic process"/>
    <property type="evidence" value="ECO:0007669"/>
    <property type="project" value="TreeGrafter"/>
</dbReference>
<feature type="binding site" evidence="8">
    <location>
        <position position="322"/>
    </location>
    <ligand>
        <name>substrate</name>
    </ligand>
</feature>
<dbReference type="PANTHER" id="PTHR11374:SF3">
    <property type="entry name" value="UDP-GLUCOSE 6-DEHYDROGENASE"/>
    <property type="match status" value="1"/>
</dbReference>
<name>A0AA38R2M4_9PEZI</name>